<accession>A0A914PWY5</accession>
<reference evidence="3" key="1">
    <citation type="submission" date="2022-11" db="UniProtKB">
        <authorList>
            <consortium name="WormBaseParasite"/>
        </authorList>
    </citation>
    <scope>IDENTIFICATION</scope>
</reference>
<dbReference type="Proteomes" id="UP000887578">
    <property type="component" value="Unplaced"/>
</dbReference>
<evidence type="ECO:0000313" key="3">
    <source>
        <dbReference type="WBParaSite" id="PDA_v2.g233.t1"/>
    </source>
</evidence>
<proteinExistence type="predicted"/>
<dbReference type="InterPro" id="IPR010558">
    <property type="entry name" value="Ly-6-related"/>
</dbReference>
<evidence type="ECO:0000313" key="2">
    <source>
        <dbReference type="Proteomes" id="UP000887578"/>
    </source>
</evidence>
<feature type="transmembrane region" description="Helical" evidence="1">
    <location>
        <begin position="277"/>
        <end position="297"/>
    </location>
</feature>
<dbReference type="GO" id="GO:0043025">
    <property type="term" value="C:neuronal cell body"/>
    <property type="evidence" value="ECO:0007669"/>
    <property type="project" value="TreeGrafter"/>
</dbReference>
<keyword evidence="1" id="KW-1133">Transmembrane helix</keyword>
<organism evidence="2 3">
    <name type="scientific">Panagrolaimus davidi</name>
    <dbReference type="NCBI Taxonomy" id="227884"/>
    <lineage>
        <taxon>Eukaryota</taxon>
        <taxon>Metazoa</taxon>
        <taxon>Ecdysozoa</taxon>
        <taxon>Nematoda</taxon>
        <taxon>Chromadorea</taxon>
        <taxon>Rhabditida</taxon>
        <taxon>Tylenchina</taxon>
        <taxon>Panagrolaimomorpha</taxon>
        <taxon>Panagrolaimoidea</taxon>
        <taxon>Panagrolaimidae</taxon>
        <taxon>Panagrolaimus</taxon>
    </lineage>
</organism>
<dbReference type="AlphaFoldDB" id="A0A914PWY5"/>
<dbReference type="GO" id="GO:1990834">
    <property type="term" value="P:response to odorant"/>
    <property type="evidence" value="ECO:0007669"/>
    <property type="project" value="TreeGrafter"/>
</dbReference>
<keyword evidence="1" id="KW-0812">Transmembrane</keyword>
<sequence>MQKCYDIFDEAISQAGVQSDLLRDPPPTIDPEHHKIHWHKIRHRGHSVAESEERSHEPVFELEREMFIKSAEIEVPFQDLQPEEINADIEMHPQLRDKQHYGPIASREFTGYDEDQFPVYPPRLNADLFGAAPISDTARCFSCMSKFYEAVWPALAHVYKRPRNFTDRCNDATFDSQSIPTTHCSTICVHMWEEPIVAGVKIRGHIRGCLDDILHSGFNQTIVAWYRWLHRDSCNKYRKRDLFMLPHDQSDDSLIHVCTCYADHCNTAAGNNQFTPIQIAISIISATIISIFGRVFLHH</sequence>
<dbReference type="PANTHER" id="PTHR34722">
    <property type="entry name" value="HOMOLOG OF ODR-2 (TWO)-RELATED"/>
    <property type="match status" value="1"/>
</dbReference>
<dbReference type="Pfam" id="PF06579">
    <property type="entry name" value="Ly-6_related"/>
    <property type="match status" value="1"/>
</dbReference>
<evidence type="ECO:0000256" key="1">
    <source>
        <dbReference type="SAM" id="Phobius"/>
    </source>
</evidence>
<dbReference type="PANTHER" id="PTHR34722:SF1">
    <property type="entry name" value="HOMOLOG OF ODR-2 (TWO)"/>
    <property type="match status" value="1"/>
</dbReference>
<keyword evidence="1" id="KW-0472">Membrane</keyword>
<protein>
    <submittedName>
        <fullName evidence="3">Uncharacterized protein</fullName>
    </submittedName>
</protein>
<dbReference type="GO" id="GO:0042048">
    <property type="term" value="P:olfactory behavior"/>
    <property type="evidence" value="ECO:0007669"/>
    <property type="project" value="TreeGrafter"/>
</dbReference>
<name>A0A914PWY5_9BILA</name>
<keyword evidence="2" id="KW-1185">Reference proteome</keyword>
<dbReference type="GO" id="GO:0030424">
    <property type="term" value="C:axon"/>
    <property type="evidence" value="ECO:0007669"/>
    <property type="project" value="TreeGrafter"/>
</dbReference>
<dbReference type="WBParaSite" id="PDA_v2.g233.t1">
    <property type="protein sequence ID" value="PDA_v2.g233.t1"/>
    <property type="gene ID" value="PDA_v2.g233"/>
</dbReference>